<sequence length="673" mass="73720">MGVEVGAVESTSVENGDEGVVLDLEVTANRPDLLGIIGVAREVAAISGRTLTLPPAPIREAEQTIDALTSVDVQDARGCPRYCARLITDVEVGPSPPWLARRLELVGMRPLNNVVDITNYVLMEYGQPLHPFDFDELIEKRIVVRRARPGEQIVTIDDVERTLTSDLLVIADAERPVALAGIMGGRETEIKPKTRNVLLESALFDPVVIRRGSKALKLETEASFRFERGGDPEAVISAIDRAAALIEELAGGTVVRGRIDCHPLPRPENVIVIRQAKVNQILGIDLTAGETARLLERLGFRVTDTASAPDGTMSVVVPSFRRDISREIDLVEEAGRLYGYANIPSRHRVREFVPARREREDKETQRLCELLVAQGCLEVISYSFIDPRKIDLLNLGPDDERRSTIRLRNPLSEELSVLRTSLIPGLLRAAVTNQHRRADNLRLFEIGKVFFSQGTDELPLERVRLGVLLMGVCDAPFWGRDPAPVGFYDLKGLIEGVLDGLRIGGCEIVPGDDPLYAPGQSAHLELDGEVIGSFGELASSVVRAFDLAGPVYVLDADVEGLIRRAGEVRLYEKITRYPAAVRDVAFVVEESIPVGDLLDGIREAAGNHLERIQVFDVYRGEQLPTGSKSVAFSLSFRAADRTLTDEEIDAASAAVVDLLRERWGAAVRGATPA</sequence>
<dbReference type="GO" id="GO:0000049">
    <property type="term" value="F:tRNA binding"/>
    <property type="evidence" value="ECO:0007669"/>
    <property type="project" value="UniProtKB-KW"/>
</dbReference>
<reference evidence="18 19" key="1">
    <citation type="journal article" date="2015" name="Microbiome">
        <title>Genomic resolution of linkages in carbon, nitrogen, and sulfur cycling among widespread estuary sediment bacteria.</title>
        <authorList>
            <person name="Baker B.J."/>
            <person name="Lazar C.S."/>
            <person name="Teske A.P."/>
            <person name="Dick G.J."/>
        </authorList>
    </citation>
    <scope>NUCLEOTIDE SEQUENCE [LARGE SCALE GENOMIC DNA]</scope>
    <source>
        <strain evidence="18">SM23_40</strain>
    </source>
</reference>
<dbReference type="FunFam" id="3.50.40.10:FF:000001">
    <property type="entry name" value="Phenylalanine--tRNA ligase beta subunit"/>
    <property type="match status" value="1"/>
</dbReference>
<feature type="binding site" evidence="15">
    <location>
        <position position="323"/>
    </location>
    <ligand>
        <name>Mg(2+)</name>
        <dbReference type="ChEBI" id="CHEBI:18420"/>
        <note>shared with alpha subunit</note>
    </ligand>
</feature>
<dbReference type="SUPFAM" id="SSF54991">
    <property type="entry name" value="Anticodon-binding domain of PheRS"/>
    <property type="match status" value="1"/>
</dbReference>
<dbReference type="SMART" id="SM00874">
    <property type="entry name" value="B5"/>
    <property type="match status" value="1"/>
</dbReference>
<comment type="similarity">
    <text evidence="2 15">Belongs to the phenylalanyl-tRNA synthetase beta subunit family. Type 1 subfamily.</text>
</comment>
<keyword evidence="5" id="KW-0820">tRNA-binding</keyword>
<accession>A0A0S8G5G4</accession>
<evidence type="ECO:0000256" key="1">
    <source>
        <dbReference type="ARBA" id="ARBA00004496"/>
    </source>
</evidence>
<evidence type="ECO:0000256" key="5">
    <source>
        <dbReference type="ARBA" id="ARBA00022555"/>
    </source>
</evidence>
<evidence type="ECO:0000313" key="19">
    <source>
        <dbReference type="Proteomes" id="UP000051717"/>
    </source>
</evidence>
<protein>
    <recommendedName>
        <fullName evidence="15">Phenylalanine--tRNA ligase beta subunit</fullName>
        <ecNumber evidence="15">6.1.1.20</ecNumber>
    </recommendedName>
    <alternativeName>
        <fullName evidence="15">Phenylalanyl-tRNA synthetase beta subunit</fullName>
        <shortName evidence="15">PheRS</shortName>
    </alternativeName>
</protein>
<dbReference type="Pfam" id="PF03484">
    <property type="entry name" value="B5"/>
    <property type="match status" value="1"/>
</dbReference>
<dbReference type="InterPro" id="IPR045864">
    <property type="entry name" value="aa-tRNA-synth_II/BPL/LPL"/>
</dbReference>
<feature type="domain" description="B5" evidence="17">
    <location>
        <begin position="266"/>
        <end position="345"/>
    </location>
</feature>
<feature type="domain" description="FDX-ACB" evidence="16">
    <location>
        <begin position="575"/>
        <end position="668"/>
    </location>
</feature>
<dbReference type="InterPro" id="IPR005121">
    <property type="entry name" value="Fdx_antiC-bd"/>
</dbReference>
<dbReference type="FunFam" id="3.30.70.380:FF:000001">
    <property type="entry name" value="Phenylalanine--tRNA ligase beta subunit"/>
    <property type="match status" value="1"/>
</dbReference>
<evidence type="ECO:0000256" key="12">
    <source>
        <dbReference type="ARBA" id="ARBA00022917"/>
    </source>
</evidence>
<dbReference type="Pfam" id="PF17759">
    <property type="entry name" value="tRNA_synthFbeta"/>
    <property type="match status" value="1"/>
</dbReference>
<dbReference type="SMART" id="SM00873">
    <property type="entry name" value="B3_4"/>
    <property type="match status" value="1"/>
</dbReference>
<dbReference type="Gene3D" id="3.30.56.10">
    <property type="match status" value="2"/>
</dbReference>
<dbReference type="InterPro" id="IPR036690">
    <property type="entry name" value="Fdx_antiC-bd_sf"/>
</dbReference>
<evidence type="ECO:0000256" key="10">
    <source>
        <dbReference type="ARBA" id="ARBA00022842"/>
    </source>
</evidence>
<comment type="catalytic activity">
    <reaction evidence="14 15">
        <text>tRNA(Phe) + L-phenylalanine + ATP = L-phenylalanyl-tRNA(Phe) + AMP + diphosphate + H(+)</text>
        <dbReference type="Rhea" id="RHEA:19413"/>
        <dbReference type="Rhea" id="RHEA-COMP:9668"/>
        <dbReference type="Rhea" id="RHEA-COMP:9699"/>
        <dbReference type="ChEBI" id="CHEBI:15378"/>
        <dbReference type="ChEBI" id="CHEBI:30616"/>
        <dbReference type="ChEBI" id="CHEBI:33019"/>
        <dbReference type="ChEBI" id="CHEBI:58095"/>
        <dbReference type="ChEBI" id="CHEBI:78442"/>
        <dbReference type="ChEBI" id="CHEBI:78531"/>
        <dbReference type="ChEBI" id="CHEBI:456215"/>
        <dbReference type="EC" id="6.1.1.20"/>
    </reaction>
</comment>
<keyword evidence="6 15" id="KW-0436">Ligase</keyword>
<feature type="binding site" evidence="15">
    <location>
        <position position="329"/>
    </location>
    <ligand>
        <name>Mg(2+)</name>
        <dbReference type="ChEBI" id="CHEBI:18420"/>
        <note>shared with alpha subunit</note>
    </ligand>
</feature>
<dbReference type="EC" id="6.1.1.20" evidence="15"/>
<dbReference type="InterPro" id="IPR041616">
    <property type="entry name" value="PheRS_beta_core"/>
</dbReference>
<keyword evidence="12 15" id="KW-0648">Protein biosynthesis</keyword>
<dbReference type="Gene3D" id="3.30.930.10">
    <property type="entry name" value="Bira Bifunctional Protein, Domain 2"/>
    <property type="match status" value="1"/>
</dbReference>
<evidence type="ECO:0000256" key="11">
    <source>
        <dbReference type="ARBA" id="ARBA00022884"/>
    </source>
</evidence>
<dbReference type="InterPro" id="IPR009061">
    <property type="entry name" value="DNA-bd_dom_put_sf"/>
</dbReference>
<dbReference type="InterPro" id="IPR020825">
    <property type="entry name" value="Phe-tRNA_synthase-like_B3/B4"/>
</dbReference>
<dbReference type="Gene3D" id="3.30.70.380">
    <property type="entry name" value="Ferrodoxin-fold anticodon-binding domain"/>
    <property type="match status" value="1"/>
</dbReference>
<dbReference type="GO" id="GO:0009328">
    <property type="term" value="C:phenylalanine-tRNA ligase complex"/>
    <property type="evidence" value="ECO:0007669"/>
    <property type="project" value="TreeGrafter"/>
</dbReference>
<dbReference type="Proteomes" id="UP000051717">
    <property type="component" value="Unassembled WGS sequence"/>
</dbReference>
<keyword evidence="9 15" id="KW-0067">ATP-binding</keyword>
<evidence type="ECO:0000256" key="9">
    <source>
        <dbReference type="ARBA" id="ARBA00022840"/>
    </source>
</evidence>
<proteinExistence type="inferred from homology"/>
<comment type="caution">
    <text evidence="18">The sequence shown here is derived from an EMBL/GenBank/DDBJ whole genome shotgun (WGS) entry which is preliminary data.</text>
</comment>
<dbReference type="SUPFAM" id="SSF46955">
    <property type="entry name" value="Putative DNA-binding domain"/>
    <property type="match status" value="2"/>
</dbReference>
<dbReference type="InterPro" id="IPR045060">
    <property type="entry name" value="Phe-tRNA-ligase_IIc_bsu"/>
</dbReference>
<evidence type="ECO:0000256" key="2">
    <source>
        <dbReference type="ARBA" id="ARBA00008653"/>
    </source>
</evidence>
<dbReference type="GO" id="GO:0004826">
    <property type="term" value="F:phenylalanine-tRNA ligase activity"/>
    <property type="evidence" value="ECO:0007669"/>
    <property type="project" value="UniProtKB-UniRule"/>
</dbReference>
<dbReference type="PROSITE" id="PS51447">
    <property type="entry name" value="FDX_ACB"/>
    <property type="match status" value="1"/>
</dbReference>
<dbReference type="PATRIC" id="fig|1703774.3.peg.680"/>
<evidence type="ECO:0000259" key="17">
    <source>
        <dbReference type="PROSITE" id="PS51483"/>
    </source>
</evidence>
<dbReference type="NCBIfam" id="TIGR00472">
    <property type="entry name" value="pheT_bact"/>
    <property type="match status" value="1"/>
</dbReference>
<feature type="binding site" evidence="15">
    <location>
        <position position="332"/>
    </location>
    <ligand>
        <name>Mg(2+)</name>
        <dbReference type="ChEBI" id="CHEBI:18420"/>
        <note>shared with alpha subunit</note>
    </ligand>
</feature>
<feature type="binding site" evidence="15">
    <location>
        <position position="333"/>
    </location>
    <ligand>
        <name>Mg(2+)</name>
        <dbReference type="ChEBI" id="CHEBI:18420"/>
        <note>shared with alpha subunit</note>
    </ligand>
</feature>
<gene>
    <name evidence="15" type="primary">pheT</name>
    <name evidence="18" type="ORF">AMJ82_09180</name>
</gene>
<dbReference type="PANTHER" id="PTHR10947:SF0">
    <property type="entry name" value="PHENYLALANINE--TRNA LIGASE BETA SUBUNIT"/>
    <property type="match status" value="1"/>
</dbReference>
<evidence type="ECO:0000256" key="6">
    <source>
        <dbReference type="ARBA" id="ARBA00022598"/>
    </source>
</evidence>
<evidence type="ECO:0000259" key="16">
    <source>
        <dbReference type="PROSITE" id="PS51447"/>
    </source>
</evidence>
<dbReference type="GO" id="GO:0006432">
    <property type="term" value="P:phenylalanyl-tRNA aminoacylation"/>
    <property type="evidence" value="ECO:0007669"/>
    <property type="project" value="UniProtKB-UniRule"/>
</dbReference>
<keyword evidence="4 15" id="KW-0963">Cytoplasm</keyword>
<dbReference type="GO" id="GO:0005524">
    <property type="term" value="F:ATP binding"/>
    <property type="evidence" value="ECO:0007669"/>
    <property type="project" value="UniProtKB-UniRule"/>
</dbReference>
<keyword evidence="8 15" id="KW-0547">Nucleotide-binding</keyword>
<evidence type="ECO:0000256" key="7">
    <source>
        <dbReference type="ARBA" id="ARBA00022723"/>
    </source>
</evidence>
<dbReference type="EMBL" id="LJUI01000093">
    <property type="protein sequence ID" value="KPK68064.1"/>
    <property type="molecule type" value="Genomic_DNA"/>
</dbReference>
<keyword evidence="7 15" id="KW-0479">Metal-binding</keyword>
<dbReference type="HAMAP" id="MF_00283">
    <property type="entry name" value="Phe_tRNA_synth_beta1"/>
    <property type="match status" value="1"/>
</dbReference>
<comment type="subcellular location">
    <subcellularLocation>
        <location evidence="1 15">Cytoplasm</location>
    </subcellularLocation>
</comment>
<comment type="cofactor">
    <cofactor evidence="15">
        <name>Mg(2+)</name>
        <dbReference type="ChEBI" id="CHEBI:18420"/>
    </cofactor>
    <text evidence="15">Binds 2 magnesium ions per tetramer.</text>
</comment>
<evidence type="ECO:0000256" key="15">
    <source>
        <dbReference type="HAMAP-Rule" id="MF_00283"/>
    </source>
</evidence>
<evidence type="ECO:0000256" key="3">
    <source>
        <dbReference type="ARBA" id="ARBA00011209"/>
    </source>
</evidence>
<dbReference type="SUPFAM" id="SSF55681">
    <property type="entry name" value="Class II aaRS and biotin synthetases"/>
    <property type="match status" value="1"/>
</dbReference>
<comment type="subunit">
    <text evidence="3 15">Tetramer of two alpha and two beta subunits.</text>
</comment>
<dbReference type="SUPFAM" id="SSF56037">
    <property type="entry name" value="PheT/TilS domain"/>
    <property type="match status" value="1"/>
</dbReference>
<dbReference type="InterPro" id="IPR005147">
    <property type="entry name" value="tRNA_synthase_B5-dom"/>
</dbReference>
<dbReference type="Gene3D" id="3.50.40.10">
    <property type="entry name" value="Phenylalanyl-trna Synthetase, Chain B, domain 3"/>
    <property type="match status" value="1"/>
</dbReference>
<dbReference type="InterPro" id="IPR004532">
    <property type="entry name" value="Phe-tRNA-ligase_IIc_bsu_bact"/>
</dbReference>
<dbReference type="AlphaFoldDB" id="A0A0S8G5G4"/>
<evidence type="ECO:0000256" key="4">
    <source>
        <dbReference type="ARBA" id="ARBA00022490"/>
    </source>
</evidence>
<evidence type="ECO:0000313" key="18">
    <source>
        <dbReference type="EMBL" id="KPK68064.1"/>
    </source>
</evidence>
<dbReference type="PROSITE" id="PS51483">
    <property type="entry name" value="B5"/>
    <property type="match status" value="1"/>
</dbReference>
<evidence type="ECO:0000256" key="14">
    <source>
        <dbReference type="ARBA" id="ARBA00049255"/>
    </source>
</evidence>
<dbReference type="SMART" id="SM00896">
    <property type="entry name" value="FDX-ACB"/>
    <property type="match status" value="1"/>
</dbReference>
<evidence type="ECO:0000256" key="13">
    <source>
        <dbReference type="ARBA" id="ARBA00023146"/>
    </source>
</evidence>
<keyword evidence="13 15" id="KW-0030">Aminoacyl-tRNA synthetase</keyword>
<dbReference type="Pfam" id="PF03483">
    <property type="entry name" value="B3_4"/>
    <property type="match status" value="1"/>
</dbReference>
<keyword evidence="10 15" id="KW-0460">Magnesium</keyword>
<name>A0A0S8G5G4_UNCT6</name>
<dbReference type="GO" id="GO:0000287">
    <property type="term" value="F:magnesium ion binding"/>
    <property type="evidence" value="ECO:0007669"/>
    <property type="project" value="UniProtKB-UniRule"/>
</dbReference>
<evidence type="ECO:0000256" key="8">
    <source>
        <dbReference type="ARBA" id="ARBA00022741"/>
    </source>
</evidence>
<dbReference type="PANTHER" id="PTHR10947">
    <property type="entry name" value="PHENYLALANYL-TRNA SYNTHETASE BETA CHAIN AND LEUCINE-RICH REPEAT-CONTAINING PROTEIN 47"/>
    <property type="match status" value="1"/>
</dbReference>
<organism evidence="18 19">
    <name type="scientific">candidate division TA06 bacterium SM23_40</name>
    <dbReference type="NCBI Taxonomy" id="1703774"/>
    <lineage>
        <taxon>Bacteria</taxon>
        <taxon>Bacteria division TA06</taxon>
    </lineage>
</organism>
<keyword evidence="11" id="KW-0694">RNA-binding</keyword>
<dbReference type="InterPro" id="IPR005146">
    <property type="entry name" value="B3/B4_tRNA-bd"/>
</dbReference>
<dbReference type="CDD" id="cd00769">
    <property type="entry name" value="PheRS_beta_core"/>
    <property type="match status" value="1"/>
</dbReference>
<dbReference type="Pfam" id="PF03147">
    <property type="entry name" value="FDX-ACB"/>
    <property type="match status" value="1"/>
</dbReference>